<evidence type="ECO:0000256" key="1">
    <source>
        <dbReference type="SAM" id="Phobius"/>
    </source>
</evidence>
<feature type="transmembrane region" description="Helical" evidence="1">
    <location>
        <begin position="47"/>
        <end position="67"/>
    </location>
</feature>
<protein>
    <submittedName>
        <fullName evidence="2">Uncharacterized protein</fullName>
    </submittedName>
</protein>
<keyword evidence="1" id="KW-1133">Transmembrane helix</keyword>
<feature type="transmembrane region" description="Helical" evidence="1">
    <location>
        <begin position="14"/>
        <end position="35"/>
    </location>
</feature>
<keyword evidence="1" id="KW-0812">Transmembrane</keyword>
<proteinExistence type="predicted"/>
<evidence type="ECO:0000313" key="2">
    <source>
        <dbReference type="EMBL" id="GFY70910.1"/>
    </source>
</evidence>
<accession>A0A8X7CM95</accession>
<dbReference type="OrthoDB" id="6442952at2759"/>
<organism evidence="2 3">
    <name type="scientific">Trichonephila inaurata madagascariensis</name>
    <dbReference type="NCBI Taxonomy" id="2747483"/>
    <lineage>
        <taxon>Eukaryota</taxon>
        <taxon>Metazoa</taxon>
        <taxon>Ecdysozoa</taxon>
        <taxon>Arthropoda</taxon>
        <taxon>Chelicerata</taxon>
        <taxon>Arachnida</taxon>
        <taxon>Araneae</taxon>
        <taxon>Araneomorphae</taxon>
        <taxon>Entelegynae</taxon>
        <taxon>Araneoidea</taxon>
        <taxon>Nephilidae</taxon>
        <taxon>Trichonephila</taxon>
        <taxon>Trichonephila inaurata</taxon>
    </lineage>
</organism>
<dbReference type="Proteomes" id="UP000886998">
    <property type="component" value="Unassembled WGS sequence"/>
</dbReference>
<gene>
    <name evidence="2" type="ORF">TNIN_485171</name>
</gene>
<keyword evidence="1" id="KW-0472">Membrane</keyword>
<comment type="caution">
    <text evidence="2">The sequence shown here is derived from an EMBL/GenBank/DDBJ whole genome shotgun (WGS) entry which is preliminary data.</text>
</comment>
<dbReference type="EMBL" id="BMAV01018505">
    <property type="protein sequence ID" value="GFY70910.1"/>
    <property type="molecule type" value="Genomic_DNA"/>
</dbReference>
<keyword evidence="3" id="KW-1185">Reference proteome</keyword>
<dbReference type="AlphaFoldDB" id="A0A8X7CM95"/>
<evidence type="ECO:0000313" key="3">
    <source>
        <dbReference type="Proteomes" id="UP000886998"/>
    </source>
</evidence>
<name>A0A8X7CM95_9ARAC</name>
<reference evidence="2" key="1">
    <citation type="submission" date="2020-08" db="EMBL/GenBank/DDBJ databases">
        <title>Multicomponent nature underlies the extraordinary mechanical properties of spider dragline silk.</title>
        <authorList>
            <person name="Kono N."/>
            <person name="Nakamura H."/>
            <person name="Mori M."/>
            <person name="Yoshida Y."/>
            <person name="Ohtoshi R."/>
            <person name="Malay A.D."/>
            <person name="Moran D.A.P."/>
            <person name="Tomita M."/>
            <person name="Numata K."/>
            <person name="Arakawa K."/>
        </authorList>
    </citation>
    <scope>NUCLEOTIDE SEQUENCE</scope>
</reference>
<sequence>MHIVIFEYIKGGGYFLQFIFEFIGYQQSIVCRFLVRKEPRQSATMFPAQMKVVIAISFILMLILSAIPESTAMPHSREGNGNDIAEILAVGLIVKMLQEYL</sequence>